<dbReference type="InterPro" id="IPR058922">
    <property type="entry name" value="WHD_DRP"/>
</dbReference>
<reference evidence="8" key="1">
    <citation type="journal article" date="2012" name="Nat. Commun.">
        <title>The genome of Prunus mume.</title>
        <authorList>
            <person name="Zhang Q."/>
            <person name="Chen W."/>
            <person name="Sun L."/>
            <person name="Zhao F."/>
            <person name="Huang B."/>
            <person name="Yang W."/>
            <person name="Tao Y."/>
            <person name="Wang J."/>
            <person name="Yuan Z."/>
            <person name="Fan G."/>
            <person name="Xing Z."/>
            <person name="Han C."/>
            <person name="Pan H."/>
            <person name="Zhong X."/>
            <person name="Shi W."/>
            <person name="Liang X."/>
            <person name="Du D."/>
            <person name="Sun F."/>
            <person name="Xu Z."/>
            <person name="Hao R."/>
            <person name="Lv T."/>
            <person name="Lv Y."/>
            <person name="Zheng Z."/>
            <person name="Sun M."/>
            <person name="Luo L."/>
            <person name="Cai M."/>
            <person name="Gao Y."/>
            <person name="Wang J."/>
            <person name="Yin Y."/>
            <person name="Xu X."/>
            <person name="Cheng T."/>
            <person name="Wang J."/>
        </authorList>
    </citation>
    <scope>NUCLEOTIDE SEQUENCE [LARGE SCALE GENOMIC DNA]</scope>
</reference>
<dbReference type="Pfam" id="PF23559">
    <property type="entry name" value="WHD_DRP"/>
    <property type="match status" value="1"/>
</dbReference>
<dbReference type="CDD" id="cd14798">
    <property type="entry name" value="RX-CC_like"/>
    <property type="match status" value="1"/>
</dbReference>
<dbReference type="GeneID" id="103342741"/>
<name>A0ABM0PUC9_PRUMU</name>
<feature type="domain" description="Disease resistance R13L4/SHOC-2-like LRR" evidence="7">
    <location>
        <begin position="548"/>
        <end position="876"/>
    </location>
</feature>
<evidence type="ECO:0000256" key="1">
    <source>
        <dbReference type="ARBA" id="ARBA00022737"/>
    </source>
</evidence>
<protein>
    <submittedName>
        <fullName evidence="9">Disease resistance protein RPM1-like</fullName>
    </submittedName>
</protein>
<dbReference type="PANTHER" id="PTHR23155:SF1205">
    <property type="entry name" value="DISEASE RESISTANCE PROTEIN RPM1"/>
    <property type="match status" value="1"/>
</dbReference>
<accession>A0ABM0PUC9</accession>
<dbReference type="InterPro" id="IPR055414">
    <property type="entry name" value="LRR_R13L4/SHOC2-like"/>
</dbReference>
<dbReference type="InterPro" id="IPR032675">
    <property type="entry name" value="LRR_dom_sf"/>
</dbReference>
<reference evidence="9" key="2">
    <citation type="submission" date="2025-08" db="UniProtKB">
        <authorList>
            <consortium name="RefSeq"/>
        </authorList>
    </citation>
    <scope>IDENTIFICATION</scope>
</reference>
<dbReference type="Pfam" id="PF00931">
    <property type="entry name" value="NB-ARC"/>
    <property type="match status" value="1"/>
</dbReference>
<dbReference type="Gene3D" id="3.80.10.10">
    <property type="entry name" value="Ribonuclease Inhibitor"/>
    <property type="match status" value="1"/>
</dbReference>
<dbReference type="InterPro" id="IPR036388">
    <property type="entry name" value="WH-like_DNA-bd_sf"/>
</dbReference>
<dbReference type="Gene3D" id="3.40.50.300">
    <property type="entry name" value="P-loop containing nucleotide triphosphate hydrolases"/>
    <property type="match status" value="1"/>
</dbReference>
<evidence type="ECO:0000256" key="2">
    <source>
        <dbReference type="ARBA" id="ARBA00022741"/>
    </source>
</evidence>
<dbReference type="SUPFAM" id="SSF52540">
    <property type="entry name" value="P-loop containing nucleoside triphosphate hydrolases"/>
    <property type="match status" value="1"/>
</dbReference>
<feature type="domain" description="Disease resistance protein winged helix" evidence="6">
    <location>
        <begin position="435"/>
        <end position="504"/>
    </location>
</feature>
<dbReference type="RefSeq" id="XP_008244608.1">
    <property type="nucleotide sequence ID" value="XM_008246386.1"/>
</dbReference>
<dbReference type="Gene3D" id="1.20.5.4130">
    <property type="match status" value="1"/>
</dbReference>
<dbReference type="InterPro" id="IPR041118">
    <property type="entry name" value="Rx_N"/>
</dbReference>
<keyword evidence="2" id="KW-0547">Nucleotide-binding</keyword>
<organism evidence="8 9">
    <name type="scientific">Prunus mume</name>
    <name type="common">Japanese apricot</name>
    <name type="synonym">Armeniaca mume</name>
    <dbReference type="NCBI Taxonomy" id="102107"/>
    <lineage>
        <taxon>Eukaryota</taxon>
        <taxon>Viridiplantae</taxon>
        <taxon>Streptophyta</taxon>
        <taxon>Embryophyta</taxon>
        <taxon>Tracheophyta</taxon>
        <taxon>Spermatophyta</taxon>
        <taxon>Magnoliopsida</taxon>
        <taxon>eudicotyledons</taxon>
        <taxon>Gunneridae</taxon>
        <taxon>Pentapetalae</taxon>
        <taxon>rosids</taxon>
        <taxon>fabids</taxon>
        <taxon>Rosales</taxon>
        <taxon>Rosaceae</taxon>
        <taxon>Amygdaloideae</taxon>
        <taxon>Amygdaleae</taxon>
        <taxon>Prunus</taxon>
    </lineage>
</organism>
<dbReference type="Gene3D" id="1.10.8.430">
    <property type="entry name" value="Helical domain of apoptotic protease-activating factors"/>
    <property type="match status" value="1"/>
</dbReference>
<evidence type="ECO:0000259" key="5">
    <source>
        <dbReference type="Pfam" id="PF18052"/>
    </source>
</evidence>
<dbReference type="PANTHER" id="PTHR23155">
    <property type="entry name" value="DISEASE RESISTANCE PROTEIN RP"/>
    <property type="match status" value="1"/>
</dbReference>
<evidence type="ECO:0000259" key="4">
    <source>
        <dbReference type="Pfam" id="PF00931"/>
    </source>
</evidence>
<dbReference type="InterPro" id="IPR044974">
    <property type="entry name" value="Disease_R_plants"/>
</dbReference>
<keyword evidence="1" id="KW-0677">Repeat</keyword>
<sequence length="919" mass="105124">MASTATDLLIGKVAGILESEASSIVGVRDQVDEIKQELISMKSFLKDAEGKKPQTEGEETWVASVGDLAYDVGDIIDKFMYHMHEQQSRGRFASCLHKAIHIPKKLWYRRQIGKKLQKITKTIKDITERNQRYDNDPLEGTSSDDIQKWVKNQAESSLFIKEDELVGIEDKKQILMGWLMNGEQQQAVISVVGMGGSGRTTLVAKTFTSESVKRHFSCYAWITVSQSYVIEDLFRSLIKEVHQATKEEVPAAADFNSMSYRELLHILVTYLESRRYLVVLDDVWDIKLLKEMRIALPNRQLGSRIMLTTRKEEIAFYSFGVESHVHRIQPLKKNEAWELFSKKAFSTYHNKRCPPELESSAWELLGKCKGLPLAIVALGGLMSSKESSTEWRKVCNSINWHLINDHFLEPAKTILFLSFNDLPYRLKHCFLYCSIFPEDYLIRAERLIRLWIAEGFVEHVKGVTPEEVSESYLMELNFRSMLQVVRCPTIRQACKMHDLMRELALSTLEKEKFCVVYDGREVMEEIRARRLSIQTSEGEIKVCKGMSQLRSFHVFVTGVFSPSISSTLLSQFKLLRILDLEDVPIEELPDGLMYLFNLRYLSLSRTSIKKLPESIGQLCNLQTLDISDTEIETLPKEIAKLVNLRHLIMYRYSGASWKFGYAKGIRAPSNICMLKKLQVLSFVESDSEGNFLKLVGNMTQLTHIGITNVKGSNEMNLCASIQKMKLLRYLYLLVTSEEEFLRIDALASLPGPLSHLQRLLLSGKLATVPSWFGSLRSLTDISLRWSRLKEDLLPHIEALPCLRRLILVNAYVGNELCFNIGFARLTHLELLNFPFLKNITIEEGVMPKLQLLILHCCMKLKALPHGLEFLRNLETLRLGSVPMKIIENIREGGLDHPKVQHIREIDQIYETSSATSSAR</sequence>
<evidence type="ECO:0000259" key="7">
    <source>
        <dbReference type="Pfam" id="PF23598"/>
    </source>
</evidence>
<feature type="domain" description="Disease resistance N-terminal" evidence="5">
    <location>
        <begin position="8"/>
        <end position="93"/>
    </location>
</feature>
<evidence type="ECO:0000313" key="8">
    <source>
        <dbReference type="Proteomes" id="UP000694861"/>
    </source>
</evidence>
<dbReference type="PRINTS" id="PR00364">
    <property type="entry name" value="DISEASERSIST"/>
</dbReference>
<keyword evidence="3" id="KW-0611">Plant defense</keyword>
<gene>
    <name evidence="9" type="primary">LOC103342741</name>
</gene>
<dbReference type="Proteomes" id="UP000694861">
    <property type="component" value="Unplaced"/>
</dbReference>
<dbReference type="InterPro" id="IPR038005">
    <property type="entry name" value="RX-like_CC"/>
</dbReference>
<dbReference type="InterPro" id="IPR002182">
    <property type="entry name" value="NB-ARC"/>
</dbReference>
<feature type="domain" description="NB-ARC" evidence="4">
    <location>
        <begin position="169"/>
        <end position="346"/>
    </location>
</feature>
<dbReference type="InterPro" id="IPR042197">
    <property type="entry name" value="Apaf_helical"/>
</dbReference>
<dbReference type="Pfam" id="PF23598">
    <property type="entry name" value="LRR_14"/>
    <property type="match status" value="1"/>
</dbReference>
<dbReference type="InterPro" id="IPR027417">
    <property type="entry name" value="P-loop_NTPase"/>
</dbReference>
<evidence type="ECO:0000256" key="3">
    <source>
        <dbReference type="ARBA" id="ARBA00022821"/>
    </source>
</evidence>
<keyword evidence="8" id="KW-1185">Reference proteome</keyword>
<proteinExistence type="predicted"/>
<evidence type="ECO:0000313" key="9">
    <source>
        <dbReference type="RefSeq" id="XP_008244608.1"/>
    </source>
</evidence>
<dbReference type="SUPFAM" id="SSF52058">
    <property type="entry name" value="L domain-like"/>
    <property type="match status" value="1"/>
</dbReference>
<evidence type="ECO:0000259" key="6">
    <source>
        <dbReference type="Pfam" id="PF23559"/>
    </source>
</evidence>
<dbReference type="Pfam" id="PF18052">
    <property type="entry name" value="Rx_N"/>
    <property type="match status" value="1"/>
</dbReference>
<dbReference type="Gene3D" id="1.10.10.10">
    <property type="entry name" value="Winged helix-like DNA-binding domain superfamily/Winged helix DNA-binding domain"/>
    <property type="match status" value="1"/>
</dbReference>